<reference evidence="3" key="1">
    <citation type="journal article" date="2023" name="Plant J.">
        <title>The genome of the king protea, Protea cynaroides.</title>
        <authorList>
            <person name="Chang J."/>
            <person name="Duong T.A."/>
            <person name="Schoeman C."/>
            <person name="Ma X."/>
            <person name="Roodt D."/>
            <person name="Barker N."/>
            <person name="Li Z."/>
            <person name="Van de Peer Y."/>
            <person name="Mizrachi E."/>
        </authorList>
    </citation>
    <scope>NUCLEOTIDE SEQUENCE</scope>
    <source>
        <tissue evidence="3">Young leaves</tissue>
    </source>
</reference>
<protein>
    <submittedName>
        <fullName evidence="3">Uncharacterized protein</fullName>
    </submittedName>
</protein>
<name>A0A9Q0QS86_9MAGN</name>
<comment type="caution">
    <text evidence="3">The sequence shown here is derived from an EMBL/GenBank/DDBJ whole genome shotgun (WGS) entry which is preliminary data.</text>
</comment>
<evidence type="ECO:0000313" key="4">
    <source>
        <dbReference type="Proteomes" id="UP001141806"/>
    </source>
</evidence>
<gene>
    <name evidence="3" type="ORF">NE237_002908</name>
</gene>
<keyword evidence="2" id="KW-0812">Transmembrane</keyword>
<evidence type="ECO:0000256" key="2">
    <source>
        <dbReference type="SAM" id="Phobius"/>
    </source>
</evidence>
<accession>A0A9Q0QS86</accession>
<feature type="transmembrane region" description="Helical" evidence="2">
    <location>
        <begin position="394"/>
        <end position="417"/>
    </location>
</feature>
<organism evidence="3 4">
    <name type="scientific">Protea cynaroides</name>
    <dbReference type="NCBI Taxonomy" id="273540"/>
    <lineage>
        <taxon>Eukaryota</taxon>
        <taxon>Viridiplantae</taxon>
        <taxon>Streptophyta</taxon>
        <taxon>Embryophyta</taxon>
        <taxon>Tracheophyta</taxon>
        <taxon>Spermatophyta</taxon>
        <taxon>Magnoliopsida</taxon>
        <taxon>Proteales</taxon>
        <taxon>Proteaceae</taxon>
        <taxon>Protea</taxon>
    </lineage>
</organism>
<dbReference type="AlphaFoldDB" id="A0A9Q0QS86"/>
<sequence>MSAGSPDEIVVPVDATNNQSNSQPRIQRVPSMMYEIAENRRCYEPMVVSIGPFHHGRHGTERMEQLKIKQEQQFISDIGSDRYPAIYQIFDVVAREARDCYDLGPLSELSNDVFKRMMFRDGCFILYYIYSVVEDIPGVTRMKRDQKAYVMRDLFLLENQLPFIVLKELMCLRFDKTKFNELITKFIQWQTVIPSNPALQEDSQPLHLLDLYQNELCRTAPSVRPPLPKSWPISQANWPSFRSVAELKASGIECERSTTCSLEDIKFKSGINKSYLLLPPIIIDDLSKPKFLNLVAYETCPDAPNDFTVSTYISFLNSLIDSTKDVKELRSKGILRNVLGSDQQVADLFNNLTIGLVSNSQLYRDVKWGIERHYRSKTRIWMADMRHTYFHNPWSAIAFAAALLALLLTMIQTYYAIFPRDNNNGSSNSKLT</sequence>
<evidence type="ECO:0000256" key="1">
    <source>
        <dbReference type="SAM" id="MobiDB-lite"/>
    </source>
</evidence>
<dbReference type="Proteomes" id="UP001141806">
    <property type="component" value="Unassembled WGS sequence"/>
</dbReference>
<keyword evidence="4" id="KW-1185">Reference proteome</keyword>
<proteinExistence type="predicted"/>
<dbReference type="InterPro" id="IPR004158">
    <property type="entry name" value="DUF247_pln"/>
</dbReference>
<dbReference type="Pfam" id="PF03140">
    <property type="entry name" value="DUF247"/>
    <property type="match status" value="1"/>
</dbReference>
<dbReference type="PANTHER" id="PTHR31549:SF149">
    <property type="entry name" value="ISOPRENOID SYNTHASE DOMAIN-CONTAINING PROTEIN"/>
    <property type="match status" value="1"/>
</dbReference>
<evidence type="ECO:0000313" key="3">
    <source>
        <dbReference type="EMBL" id="KAJ4969809.1"/>
    </source>
</evidence>
<dbReference type="OrthoDB" id="1849062at2759"/>
<dbReference type="PANTHER" id="PTHR31549">
    <property type="entry name" value="PROTEIN, PUTATIVE (DUF247)-RELATED-RELATED"/>
    <property type="match status" value="1"/>
</dbReference>
<feature type="region of interest" description="Disordered" evidence="1">
    <location>
        <begin position="1"/>
        <end position="23"/>
    </location>
</feature>
<dbReference type="EMBL" id="JAMYWD010000005">
    <property type="protein sequence ID" value="KAJ4969809.1"/>
    <property type="molecule type" value="Genomic_DNA"/>
</dbReference>
<keyword evidence="2" id="KW-0472">Membrane</keyword>
<keyword evidence="2" id="KW-1133">Transmembrane helix</keyword>